<dbReference type="STRING" id="56780.SYN_02663"/>
<evidence type="ECO:0000313" key="1">
    <source>
        <dbReference type="EMBL" id="ABC78496.1"/>
    </source>
</evidence>
<dbReference type="RefSeq" id="WP_011418515.1">
    <property type="nucleotide sequence ID" value="NC_007759.1"/>
</dbReference>
<sequence>MKSILGRLKRRRRQIESFAYQAVQDVLQTAPSYRILRQELGLPGMTLLYGKKRGESR</sequence>
<accession>Q2LWN8</accession>
<dbReference type="Proteomes" id="UP000001933">
    <property type="component" value="Chromosome"/>
</dbReference>
<dbReference type="KEGG" id="sat:SYN_02663"/>
<gene>
    <name evidence="1" type="ORF">SYN_02663</name>
</gene>
<evidence type="ECO:0000313" key="2">
    <source>
        <dbReference type="Proteomes" id="UP000001933"/>
    </source>
</evidence>
<dbReference type="AlphaFoldDB" id="Q2LWN8"/>
<organism evidence="1 2">
    <name type="scientific">Syntrophus aciditrophicus (strain SB)</name>
    <dbReference type="NCBI Taxonomy" id="56780"/>
    <lineage>
        <taxon>Bacteria</taxon>
        <taxon>Pseudomonadati</taxon>
        <taxon>Thermodesulfobacteriota</taxon>
        <taxon>Syntrophia</taxon>
        <taxon>Syntrophales</taxon>
        <taxon>Syntrophaceae</taxon>
        <taxon>Syntrophus</taxon>
    </lineage>
</organism>
<proteinExistence type="predicted"/>
<dbReference type="EMBL" id="CP000252">
    <property type="protein sequence ID" value="ABC78496.1"/>
    <property type="molecule type" value="Genomic_DNA"/>
</dbReference>
<reference evidence="1 2" key="1">
    <citation type="journal article" date="2007" name="Proc. Natl. Acad. Sci. U.S.A.">
        <title>The genome of Syntrophus aciditrophicus: life at the thermodynamic limit of microbial growth.</title>
        <authorList>
            <person name="McInerney M.J."/>
            <person name="Rohlin L."/>
            <person name="Mouttaki H."/>
            <person name="Kim U."/>
            <person name="Krupp R.S."/>
            <person name="Rios-Hernandez L."/>
            <person name="Sieber J."/>
            <person name="Struchtemeyer C.G."/>
            <person name="Bhattacharyya A."/>
            <person name="Campbell J.W."/>
            <person name="Gunsalus R.P."/>
        </authorList>
    </citation>
    <scope>NUCLEOTIDE SEQUENCE [LARGE SCALE GENOMIC DNA]</scope>
    <source>
        <strain evidence="1 2">SB</strain>
    </source>
</reference>
<protein>
    <submittedName>
        <fullName evidence="1">Hypothetical cytosolic protein</fullName>
    </submittedName>
</protein>
<name>Q2LWN8_SYNAS</name>
<keyword evidence="2" id="KW-1185">Reference proteome</keyword>
<dbReference type="InParanoid" id="Q2LWN8"/>
<dbReference type="HOGENOM" id="CLU_2994994_0_0_7"/>